<protein>
    <submittedName>
        <fullName evidence="1">COGs COG3683</fullName>
    </submittedName>
</protein>
<proteinExistence type="predicted"/>
<dbReference type="EMBL" id="LT907988">
    <property type="protein sequence ID" value="SOE52563.1"/>
    <property type="molecule type" value="Genomic_DNA"/>
</dbReference>
<dbReference type="EMBL" id="FLRC01000044">
    <property type="protein sequence ID" value="SBT26947.1"/>
    <property type="molecule type" value="Genomic_DNA"/>
</dbReference>
<dbReference type="InterPro" id="IPR010412">
    <property type="entry name" value="DUF1007"/>
</dbReference>
<dbReference type="Proteomes" id="UP000078558">
    <property type="component" value="Chromosome I"/>
</dbReference>
<name>A0A1C3K6H7_9BURK</name>
<evidence type="ECO:0000313" key="2">
    <source>
        <dbReference type="EMBL" id="SOE52563.1"/>
    </source>
</evidence>
<evidence type="ECO:0000313" key="1">
    <source>
        <dbReference type="EMBL" id="SBT26947.1"/>
    </source>
</evidence>
<dbReference type="Pfam" id="PF06226">
    <property type="entry name" value="DUF1007"/>
    <property type="match status" value="1"/>
</dbReference>
<dbReference type="KEGG" id="odi:ODI_R4295"/>
<sequence>MFWMASVAHAHPHMWIDAKASLGFDAQGRLAAIHQTWRFDEMSSVYSLQGLAKDKQGQYRPKDLQSMADDWVAALGEPQSHYFTRVAVGGKSLAFGKPRKASVKWDKAAGRLALSFELPLTQPVQAKVADIDIYDPTFFVAYAFEDKDAVTLDGAPAACTSQYRPPRELDWKTLQRLAAIPAEQEHLPEELFAITQSLTHRIEVRCS</sequence>
<evidence type="ECO:0000313" key="3">
    <source>
        <dbReference type="Proteomes" id="UP000078558"/>
    </source>
</evidence>
<accession>A0A1C3K6H7</accession>
<reference evidence="1 3" key="1">
    <citation type="submission" date="2016-06" db="EMBL/GenBank/DDBJ databases">
        <authorList>
            <person name="Kjaerup R.B."/>
            <person name="Dalgaard T.S."/>
            <person name="Juul-Madsen H.R."/>
        </authorList>
    </citation>
    <scope>NUCLEOTIDE SEQUENCE [LARGE SCALE GENOMIC DNA]</scope>
    <source>
        <strain evidence="1">Orrdi1</strain>
    </source>
</reference>
<reference evidence="2 3" key="2">
    <citation type="submission" date="2017-08" db="EMBL/GenBank/DDBJ databases">
        <authorList>
            <person name="de Groot N.N."/>
        </authorList>
    </citation>
    <scope>NUCLEOTIDE SEQUENCE [LARGE SCALE GENOMIC DNA]</scope>
    <source>
        <strain evidence="2">Orrdi1</strain>
    </source>
</reference>
<gene>
    <name evidence="1" type="ORF">ODI_01072</name>
    <name evidence="2" type="ORF">ODI_R4295</name>
</gene>
<dbReference type="AlphaFoldDB" id="A0A1C3K6H7"/>
<keyword evidence="3" id="KW-1185">Reference proteome</keyword>
<organism evidence="1 3">
    <name type="scientific">Orrella dioscoreae</name>
    <dbReference type="NCBI Taxonomy" id="1851544"/>
    <lineage>
        <taxon>Bacteria</taxon>
        <taxon>Pseudomonadati</taxon>
        <taxon>Pseudomonadota</taxon>
        <taxon>Betaproteobacteria</taxon>
        <taxon>Burkholderiales</taxon>
        <taxon>Alcaligenaceae</taxon>
        <taxon>Orrella</taxon>
    </lineage>
</organism>
<dbReference type="STRING" id="1851544.ODI_01072"/>